<dbReference type="InterPro" id="IPR016534">
    <property type="entry name" value="VPS16"/>
</dbReference>
<evidence type="ECO:0000259" key="3">
    <source>
        <dbReference type="Pfam" id="PF04840"/>
    </source>
</evidence>
<comment type="similarity">
    <text evidence="1 2">Belongs to the VPS16 family.</text>
</comment>
<dbReference type="GO" id="GO:0030897">
    <property type="term" value="C:HOPS complex"/>
    <property type="evidence" value="ECO:0007669"/>
    <property type="project" value="TreeGrafter"/>
</dbReference>
<dbReference type="Pfam" id="PF04841">
    <property type="entry name" value="Vps16_N"/>
    <property type="match status" value="2"/>
</dbReference>
<dbReference type="InterPro" id="IPR036322">
    <property type="entry name" value="WD40_repeat_dom_sf"/>
</dbReference>
<gene>
    <name evidence="5" type="primary">vps16</name>
    <name evidence="5" type="ORF">MJAP1_000963</name>
</gene>
<dbReference type="InterPro" id="IPR038132">
    <property type="entry name" value="Vps16_C_sf"/>
</dbReference>
<dbReference type="GO" id="GO:0003779">
    <property type="term" value="F:actin binding"/>
    <property type="evidence" value="ECO:0007669"/>
    <property type="project" value="TreeGrafter"/>
</dbReference>
<protein>
    <recommendedName>
        <fullName evidence="2">Probable vacuolar protein sorting-associated protein 16 homolog</fullName>
    </recommendedName>
</protein>
<dbReference type="InterPro" id="IPR006926">
    <property type="entry name" value="Vps16_N"/>
</dbReference>
<dbReference type="Gene3D" id="1.10.150.780">
    <property type="entry name" value="Vps16, C-terminal region"/>
    <property type="match status" value="1"/>
</dbReference>
<dbReference type="GO" id="GO:0006886">
    <property type="term" value="P:intracellular protein transport"/>
    <property type="evidence" value="ECO:0007669"/>
    <property type="project" value="InterPro"/>
</dbReference>
<dbReference type="PANTHER" id="PTHR12811:SF0">
    <property type="entry name" value="VACUOLAR PROTEIN SORTING-ASSOCIATED PROTEIN 16 HOMOLOG"/>
    <property type="match status" value="1"/>
</dbReference>
<proteinExistence type="inferred from homology"/>
<dbReference type="GeneID" id="85224612"/>
<evidence type="ECO:0000256" key="2">
    <source>
        <dbReference type="PIRNR" id="PIRNR007949"/>
    </source>
</evidence>
<dbReference type="RefSeq" id="XP_060120912.1">
    <property type="nucleotide sequence ID" value="XM_060264929.1"/>
</dbReference>
<evidence type="ECO:0000256" key="1">
    <source>
        <dbReference type="ARBA" id="ARBA00009250"/>
    </source>
</evidence>
<feature type="domain" description="Vps16 N-terminal" evidence="4">
    <location>
        <begin position="7"/>
        <end position="116"/>
    </location>
</feature>
<dbReference type="EMBL" id="CP119958">
    <property type="protein sequence ID" value="WFD38015.1"/>
    <property type="molecule type" value="Genomic_DNA"/>
</dbReference>
<keyword evidence="2" id="KW-0813">Transport</keyword>
<keyword evidence="6" id="KW-1185">Reference proteome</keyword>
<comment type="function">
    <text evidence="2">Essential for vacuolar protein sorting. Required for vacuole biogenesis, stability and to maintain vacuole morphology.</text>
</comment>
<feature type="domain" description="Vps16 C-terminal" evidence="3">
    <location>
        <begin position="568"/>
        <end position="646"/>
    </location>
</feature>
<dbReference type="PANTHER" id="PTHR12811">
    <property type="entry name" value="VACUOLAR PROTEIN SORTING VPS16"/>
    <property type="match status" value="1"/>
</dbReference>
<dbReference type="PIRSF" id="PIRSF007949">
    <property type="entry name" value="VPS16"/>
    <property type="match status" value="1"/>
</dbReference>
<reference evidence="5" key="1">
    <citation type="submission" date="2023-03" db="EMBL/GenBank/DDBJ databases">
        <title>Mating type loci evolution in Malassezia.</title>
        <authorList>
            <person name="Coelho M.A."/>
        </authorList>
    </citation>
    <scope>NUCLEOTIDE SEQUENCE</scope>
    <source>
        <strain evidence="5">CBS 9431</strain>
    </source>
</reference>
<sequence length="845" mass="92281">MPDAWQPAAEWHALGEAYYRRTAEYEMQWSLQRLDEFLVASSSDGGLIALLRDPAQLVALGEVGAVEPKIQVYTGAGQLLETLPWDGTRVVGLGFTWRDELAVVTDEGQVRLYALLDPSHAGADKARIEATPSTHYVMQTLGENAAEVGVASVQLLPTCAYALLRDGSVAQCFFPGVHDDYTTESPWVERGAPRPPVQYPVVSDAERISAWGVCAASHTVLISTPEALYALEDGAYTPLPTDGPLDAICASPDGKLFALLTHDKQLQVVTADLQRTLRTWDVRTSEAYATCSAAPPIAAPLAEPVFAPAPKDKGGLGGTGITSIAWCGGDTVALAWHDTVHVVGPVDDPLTLSVRGATYLQGDASGLQMLHAEAHEYLDKVPAASEAALRPGSTHVSTILLDASQLAQRSNPRAYEAVQAIQHDLVPAVETCIAAASQAWDVHTQQKLLKAALFGKTFVDVYDTASYLQVARTLRVLNAVRDYRIGIPAQYAALHDDGVSMLLYRLCVRHQHHTAERICSYLQVRADQVLKHWARAKVAHARPSVRTDDDASLAQVIIAKFEAAGALNYAEIALTAWQAGRARLATVLLDHEARAIGQVPLLLHMREHRLALQRAVECGDSDLIYYVLFRLQQRMSRGEFFRIVQAPLQAPEPRVAGDTVGVRPPSEATYTHLAACLLERYAREQDKELLRDFYFLDDRRVDQGLLSVSEAPRDAQHVAERVHALRDAAKHFAEDREHVQDARLCEEGATLLGFQAGLDKELAGMGVRPSCGSLVGLPLAKTIEVCVQHGLYKRAERLKHDYKMPERAYFAVKMQALIAMADWKALAGHVGRRPPGGFEPVVSAL</sequence>
<evidence type="ECO:0000259" key="4">
    <source>
        <dbReference type="Pfam" id="PF04841"/>
    </source>
</evidence>
<organism evidence="5 6">
    <name type="scientific">Malassezia japonica</name>
    <dbReference type="NCBI Taxonomy" id="223818"/>
    <lineage>
        <taxon>Eukaryota</taxon>
        <taxon>Fungi</taxon>
        <taxon>Dikarya</taxon>
        <taxon>Basidiomycota</taxon>
        <taxon>Ustilaginomycotina</taxon>
        <taxon>Malasseziomycetes</taxon>
        <taxon>Malasseziales</taxon>
        <taxon>Malasseziaceae</taxon>
        <taxon>Malassezia</taxon>
    </lineage>
</organism>
<feature type="domain" description="Vps16 N-terminal" evidence="4">
    <location>
        <begin position="323"/>
        <end position="468"/>
    </location>
</feature>
<dbReference type="GO" id="GO:0005768">
    <property type="term" value="C:endosome"/>
    <property type="evidence" value="ECO:0007669"/>
    <property type="project" value="UniProtKB-ARBA"/>
</dbReference>
<dbReference type="GO" id="GO:0042144">
    <property type="term" value="P:vacuole fusion, non-autophagic"/>
    <property type="evidence" value="ECO:0007669"/>
    <property type="project" value="TreeGrafter"/>
</dbReference>
<dbReference type="GO" id="GO:0016197">
    <property type="term" value="P:endosomal transport"/>
    <property type="evidence" value="ECO:0007669"/>
    <property type="project" value="TreeGrafter"/>
</dbReference>
<dbReference type="InterPro" id="IPR006925">
    <property type="entry name" value="Vps16_C"/>
</dbReference>
<evidence type="ECO:0000313" key="6">
    <source>
        <dbReference type="Proteomes" id="UP001217754"/>
    </source>
</evidence>
<dbReference type="SUPFAM" id="SSF50978">
    <property type="entry name" value="WD40 repeat-like"/>
    <property type="match status" value="1"/>
</dbReference>
<name>A0AAF0EZQ2_9BASI</name>
<evidence type="ECO:0000313" key="5">
    <source>
        <dbReference type="EMBL" id="WFD38015.1"/>
    </source>
</evidence>
<dbReference type="Pfam" id="PF04840">
    <property type="entry name" value="Vps16_C"/>
    <property type="match status" value="2"/>
</dbReference>
<accession>A0AAF0EZQ2</accession>
<dbReference type="AlphaFoldDB" id="A0AAF0EZQ2"/>
<keyword evidence="2" id="KW-0653">Protein transport</keyword>
<feature type="domain" description="Vps16 C-terminal" evidence="3">
    <location>
        <begin position="673"/>
        <end position="843"/>
    </location>
</feature>
<dbReference type="Proteomes" id="UP001217754">
    <property type="component" value="Chromosome 1"/>
</dbReference>